<dbReference type="AlphaFoldDB" id="A0A3S3P447"/>
<keyword evidence="1" id="KW-0433">Leucine-rich repeat</keyword>
<accession>A0A3S3P447</accession>
<evidence type="ECO:0000256" key="1">
    <source>
        <dbReference type="ARBA" id="ARBA00022614"/>
    </source>
</evidence>
<sequence>MSTLTENIVLSRTRSQDLRNVRKLNCWGSELKDVSIVKKLVNVEVLSLSLNNIDTLYPFAACKYLQELYLRKNCISNLNELCYLRDLQYLRKLWLAENPCAERANYRMTVIKALPALEMLDNIPVTAEEVSKAQTAGDDLQDPTESDKQQESGVKLAATTQHDEDEYESNEETEECNNRANDPQEKEVSDAKILERSYSVPSPPHQPTNKNQRFSYPDVGQQWSAPKECSTPRPATVVPPQMLRSASISDYAIFNGSNSSNIPYQYASSHQTKLVNTNETMYDVNAPYYAYENSANGLHSKANSENSHKSNYLTCHQQKMLSKGGKNRVSNSNANILSAVLCLIKELDYASLEVVETAIHCRMEEMDT</sequence>
<dbReference type="InterPro" id="IPR001611">
    <property type="entry name" value="Leu-rich_rpt"/>
</dbReference>
<dbReference type="FunFam" id="3.80.10.10:FF:000094">
    <property type="entry name" value="protein C21orf2 isoform X1"/>
    <property type="match status" value="1"/>
</dbReference>
<dbReference type="GO" id="GO:0036064">
    <property type="term" value="C:ciliary basal body"/>
    <property type="evidence" value="ECO:0007669"/>
    <property type="project" value="UniProtKB-ARBA"/>
</dbReference>
<evidence type="ECO:0008006" key="6">
    <source>
        <dbReference type="Google" id="ProtNLM"/>
    </source>
</evidence>
<dbReference type="PANTHER" id="PTHR18849:SF0">
    <property type="entry name" value="CILIA- AND FLAGELLA-ASSOCIATED PROTEIN 410-RELATED"/>
    <property type="match status" value="1"/>
</dbReference>
<evidence type="ECO:0000256" key="3">
    <source>
        <dbReference type="SAM" id="MobiDB-lite"/>
    </source>
</evidence>
<evidence type="ECO:0000256" key="2">
    <source>
        <dbReference type="ARBA" id="ARBA00022737"/>
    </source>
</evidence>
<protein>
    <recommendedName>
        <fullName evidence="6">U2A'/phosphoprotein 32 family A C-terminal domain-containing protein</fullName>
    </recommendedName>
</protein>
<dbReference type="Gene3D" id="3.80.10.10">
    <property type="entry name" value="Ribonuclease Inhibitor"/>
    <property type="match status" value="1"/>
</dbReference>
<keyword evidence="2" id="KW-0677">Repeat</keyword>
<name>A0A3S3P447_9ACAR</name>
<dbReference type="SUPFAM" id="SSF52058">
    <property type="entry name" value="L domain-like"/>
    <property type="match status" value="1"/>
</dbReference>
<dbReference type="EMBL" id="NCKU01000715">
    <property type="protein sequence ID" value="RWS14454.1"/>
    <property type="molecule type" value="Genomic_DNA"/>
</dbReference>
<dbReference type="GO" id="GO:0007010">
    <property type="term" value="P:cytoskeleton organization"/>
    <property type="evidence" value="ECO:0007669"/>
    <property type="project" value="TreeGrafter"/>
</dbReference>
<evidence type="ECO:0000313" key="5">
    <source>
        <dbReference type="Proteomes" id="UP000285301"/>
    </source>
</evidence>
<feature type="compositionally biased region" description="Acidic residues" evidence="3">
    <location>
        <begin position="163"/>
        <end position="175"/>
    </location>
</feature>
<dbReference type="GO" id="GO:0097733">
    <property type="term" value="C:photoreceptor cell cilium"/>
    <property type="evidence" value="ECO:0007669"/>
    <property type="project" value="UniProtKB-ARBA"/>
</dbReference>
<evidence type="ECO:0000313" key="4">
    <source>
        <dbReference type="EMBL" id="RWS14454.1"/>
    </source>
</evidence>
<dbReference type="STRING" id="1965070.A0A3S3P447"/>
<dbReference type="PANTHER" id="PTHR18849">
    <property type="entry name" value="LEUCINE RICH REPEAT PROTEIN"/>
    <property type="match status" value="1"/>
</dbReference>
<keyword evidence="5" id="KW-1185">Reference proteome</keyword>
<dbReference type="OrthoDB" id="1517790at2759"/>
<dbReference type="Proteomes" id="UP000285301">
    <property type="component" value="Unassembled WGS sequence"/>
</dbReference>
<reference evidence="4 5" key="1">
    <citation type="journal article" date="2018" name="Gigascience">
        <title>Genomes of trombidid mites reveal novel predicted allergens and laterally-transferred genes associated with secondary metabolism.</title>
        <authorList>
            <person name="Dong X."/>
            <person name="Chaisiri K."/>
            <person name="Xia D."/>
            <person name="Armstrong S.D."/>
            <person name="Fang Y."/>
            <person name="Donnelly M.J."/>
            <person name="Kadowaki T."/>
            <person name="McGarry J.W."/>
            <person name="Darby A.C."/>
            <person name="Makepeace B.L."/>
        </authorList>
    </citation>
    <scope>NUCLEOTIDE SEQUENCE [LARGE SCALE GENOMIC DNA]</scope>
    <source>
        <strain evidence="4">UoL-WK</strain>
    </source>
</reference>
<organism evidence="4 5">
    <name type="scientific">Dinothrombium tinctorium</name>
    <dbReference type="NCBI Taxonomy" id="1965070"/>
    <lineage>
        <taxon>Eukaryota</taxon>
        <taxon>Metazoa</taxon>
        <taxon>Ecdysozoa</taxon>
        <taxon>Arthropoda</taxon>
        <taxon>Chelicerata</taxon>
        <taxon>Arachnida</taxon>
        <taxon>Acari</taxon>
        <taxon>Acariformes</taxon>
        <taxon>Trombidiformes</taxon>
        <taxon>Prostigmata</taxon>
        <taxon>Anystina</taxon>
        <taxon>Parasitengona</taxon>
        <taxon>Trombidioidea</taxon>
        <taxon>Trombidiidae</taxon>
        <taxon>Dinothrombium</taxon>
    </lineage>
</organism>
<gene>
    <name evidence="4" type="ORF">B4U79_15105</name>
</gene>
<dbReference type="InterPro" id="IPR032675">
    <property type="entry name" value="LRR_dom_sf"/>
</dbReference>
<comment type="caution">
    <text evidence="4">The sequence shown here is derived from an EMBL/GenBank/DDBJ whole genome shotgun (WGS) entry which is preliminary data.</text>
</comment>
<proteinExistence type="predicted"/>
<feature type="region of interest" description="Disordered" evidence="3">
    <location>
        <begin position="130"/>
        <end position="189"/>
    </location>
</feature>
<dbReference type="PROSITE" id="PS51450">
    <property type="entry name" value="LRR"/>
    <property type="match status" value="1"/>
</dbReference>